<evidence type="ECO:0000256" key="3">
    <source>
        <dbReference type="RuleBase" id="RU000363"/>
    </source>
</evidence>
<keyword evidence="5" id="KW-1185">Reference proteome</keyword>
<dbReference type="Pfam" id="PF00106">
    <property type="entry name" value="adh_short"/>
    <property type="match status" value="1"/>
</dbReference>
<keyword evidence="2" id="KW-0560">Oxidoreductase</keyword>
<proteinExistence type="inferred from homology"/>
<dbReference type="InterPro" id="IPR002347">
    <property type="entry name" value="SDR_fam"/>
</dbReference>
<evidence type="ECO:0000256" key="2">
    <source>
        <dbReference type="ARBA" id="ARBA00023002"/>
    </source>
</evidence>
<protein>
    <submittedName>
        <fullName evidence="4">NADP-dependent 3-hydroxy acid dehydrogenase YdfG</fullName>
    </submittedName>
</protein>
<dbReference type="PRINTS" id="PR00080">
    <property type="entry name" value="SDRFAMILY"/>
</dbReference>
<dbReference type="EMBL" id="PYGK01000019">
    <property type="protein sequence ID" value="PSL23020.1"/>
    <property type="molecule type" value="Genomic_DNA"/>
</dbReference>
<dbReference type="Proteomes" id="UP000240978">
    <property type="component" value="Unassembled WGS sequence"/>
</dbReference>
<evidence type="ECO:0000256" key="1">
    <source>
        <dbReference type="ARBA" id="ARBA00006484"/>
    </source>
</evidence>
<dbReference type="PRINTS" id="PR00081">
    <property type="entry name" value="GDHRDH"/>
</dbReference>
<dbReference type="Gene3D" id="3.40.50.720">
    <property type="entry name" value="NAD(P)-binding Rossmann-like Domain"/>
    <property type="match status" value="1"/>
</dbReference>
<dbReference type="AlphaFoldDB" id="A0A2P8FMS0"/>
<dbReference type="PANTHER" id="PTHR43976">
    <property type="entry name" value="SHORT CHAIN DEHYDROGENASE"/>
    <property type="match status" value="1"/>
</dbReference>
<organism evidence="4 5">
    <name type="scientific">Chitinophaga ginsengisoli</name>
    <dbReference type="NCBI Taxonomy" id="363837"/>
    <lineage>
        <taxon>Bacteria</taxon>
        <taxon>Pseudomonadati</taxon>
        <taxon>Bacteroidota</taxon>
        <taxon>Chitinophagia</taxon>
        <taxon>Chitinophagales</taxon>
        <taxon>Chitinophagaceae</taxon>
        <taxon>Chitinophaga</taxon>
    </lineage>
</organism>
<comment type="caution">
    <text evidence="4">The sequence shown here is derived from an EMBL/GenBank/DDBJ whole genome shotgun (WGS) entry which is preliminary data.</text>
</comment>
<gene>
    <name evidence="4" type="ORF">CLV42_11940</name>
</gene>
<dbReference type="GO" id="GO:0016491">
    <property type="term" value="F:oxidoreductase activity"/>
    <property type="evidence" value="ECO:0007669"/>
    <property type="project" value="UniProtKB-KW"/>
</dbReference>
<accession>A0A2P8FMS0</accession>
<dbReference type="CDD" id="cd05374">
    <property type="entry name" value="17beta-HSD-like_SDR_c"/>
    <property type="match status" value="1"/>
</dbReference>
<name>A0A2P8FMS0_9BACT</name>
<dbReference type="OrthoDB" id="9786056at2"/>
<dbReference type="InterPro" id="IPR036291">
    <property type="entry name" value="NAD(P)-bd_dom_sf"/>
</dbReference>
<evidence type="ECO:0000313" key="4">
    <source>
        <dbReference type="EMBL" id="PSL23020.1"/>
    </source>
</evidence>
<dbReference type="InterPro" id="IPR051911">
    <property type="entry name" value="SDR_oxidoreductase"/>
</dbReference>
<sequence>MKTVLITGTSSGIGRAAVLTFQREGWNVIATMRSPEKETELHQLDNVLVTRLDVLDNATILNTVEQGLDRFGQIDVLVNNAGYAVFGTFEMTAEHQTQNMFDTNLFGPMRVLKAVLPHFRNQKSGTVINITSMGGRVTFPACSLYHATKFALEGFTESLAYELLPFNIHAKIVEPGSTATRFVESAQVTQDTITEYSEFVKIGFANWAKNDTMTSTAEQIAAVIYTAATDENDRLRYKAGEDTQLYFQKRQSENDQEYVDYMRQRFIPELLNGSTTLSM</sequence>
<reference evidence="4 5" key="1">
    <citation type="submission" date="2018-03" db="EMBL/GenBank/DDBJ databases">
        <title>Genomic Encyclopedia of Archaeal and Bacterial Type Strains, Phase II (KMG-II): from individual species to whole genera.</title>
        <authorList>
            <person name="Goeker M."/>
        </authorList>
    </citation>
    <scope>NUCLEOTIDE SEQUENCE [LARGE SCALE GENOMIC DNA]</scope>
    <source>
        <strain evidence="4 5">DSM 18107</strain>
    </source>
</reference>
<dbReference type="PANTHER" id="PTHR43976:SF16">
    <property type="entry name" value="SHORT-CHAIN DEHYDROGENASE_REDUCTASE FAMILY PROTEIN"/>
    <property type="match status" value="1"/>
</dbReference>
<dbReference type="RefSeq" id="WP_106605585.1">
    <property type="nucleotide sequence ID" value="NZ_PYGK01000019.1"/>
</dbReference>
<evidence type="ECO:0000313" key="5">
    <source>
        <dbReference type="Proteomes" id="UP000240978"/>
    </source>
</evidence>
<comment type="similarity">
    <text evidence="1 3">Belongs to the short-chain dehydrogenases/reductases (SDR) family.</text>
</comment>
<dbReference type="SUPFAM" id="SSF51735">
    <property type="entry name" value="NAD(P)-binding Rossmann-fold domains"/>
    <property type="match status" value="1"/>
</dbReference>